<dbReference type="InterPro" id="IPR016634">
    <property type="entry name" value="CapW-like"/>
</dbReference>
<dbReference type="InterPro" id="IPR026881">
    <property type="entry name" value="WYL_dom"/>
</dbReference>
<evidence type="ECO:0000313" key="4">
    <source>
        <dbReference type="EMBL" id="KAA8677700.1"/>
    </source>
</evidence>
<gene>
    <name evidence="4" type="ORF">F4W18_09090</name>
</gene>
<evidence type="ECO:0000259" key="1">
    <source>
        <dbReference type="Pfam" id="PF13280"/>
    </source>
</evidence>
<dbReference type="EMBL" id="VXJS01000004">
    <property type="protein sequence ID" value="KAA8677700.1"/>
    <property type="molecule type" value="Genomic_DNA"/>
</dbReference>
<protein>
    <submittedName>
        <fullName evidence="4">WYL domain-containing protein</fullName>
    </submittedName>
</protein>
<accession>A0A5M9NZX9</accession>
<keyword evidence="5" id="KW-1185">Reference proteome</keyword>
<feature type="domain" description="DNA-binding transcriptional repressor CapW C-terminal dimerisation" evidence="2">
    <location>
        <begin position="222"/>
        <end position="292"/>
    </location>
</feature>
<name>A0A5M9NZX9_9VIBR</name>
<evidence type="ECO:0000313" key="5">
    <source>
        <dbReference type="Proteomes" id="UP000322521"/>
    </source>
</evidence>
<dbReference type="PANTHER" id="PTHR34580:SF3">
    <property type="entry name" value="PROTEIN PAFB"/>
    <property type="match status" value="1"/>
</dbReference>
<dbReference type="RefSeq" id="WP_086712651.1">
    <property type="nucleotide sequence ID" value="NZ_JAQGFV010000002.1"/>
</dbReference>
<dbReference type="PANTHER" id="PTHR34580">
    <property type="match status" value="1"/>
</dbReference>
<comment type="caution">
    <text evidence="4">The sequence shown here is derived from an EMBL/GenBank/DDBJ whole genome shotgun (WGS) entry which is preliminary data.</text>
</comment>
<dbReference type="Pfam" id="PF13280">
    <property type="entry name" value="WYL"/>
    <property type="match status" value="1"/>
</dbReference>
<dbReference type="AlphaFoldDB" id="A0A5M9NZX9"/>
<proteinExistence type="predicted"/>
<sequence>MICCKKRHILCVKEGITVKWDQHQRFRLIELIAYWEGRLTTNHLCESFGIGRQQASKDINFYIQHISQTNLEYDKSLKGYVPSGSFKPHFITGEAQEFLNLLASQESNSNIFSPMEFTGGTACSLPIPTRHVNPEHVRKILLAAKSQSRLDIGYRSMSQPESEGRVIVPHSIVCTPLRWHVRAYCEKNGEFRDFLLSRFEGELDVLCNSDKTQEQDAKWHDIVDIEFSPDPRLSQEQQNMIRYEYDMTDGKFVIACRSALVRYILFALNVFLEYEDTPLGRQQLVVLNREEVFKHLV</sequence>
<dbReference type="PIRSF" id="PIRSF015558">
    <property type="entry name" value="Txn_reg_DeoR_prd"/>
    <property type="match status" value="1"/>
</dbReference>
<dbReference type="Proteomes" id="UP000322521">
    <property type="component" value="Unassembled WGS sequence"/>
</dbReference>
<evidence type="ECO:0000259" key="3">
    <source>
        <dbReference type="Pfam" id="PF26109"/>
    </source>
</evidence>
<dbReference type="InterPro" id="IPR059019">
    <property type="entry name" value="WHD_CapW"/>
</dbReference>
<dbReference type="Pfam" id="PF26109">
    <property type="entry name" value="WHD_BrxR"/>
    <property type="match status" value="1"/>
</dbReference>
<dbReference type="Pfam" id="PF26107">
    <property type="entry name" value="BrxR_CTD"/>
    <property type="match status" value="1"/>
</dbReference>
<dbReference type="InterPro" id="IPR059020">
    <property type="entry name" value="CapW_CTD"/>
</dbReference>
<evidence type="ECO:0000259" key="2">
    <source>
        <dbReference type="Pfam" id="PF26107"/>
    </source>
</evidence>
<dbReference type="PROSITE" id="PS52050">
    <property type="entry name" value="WYL"/>
    <property type="match status" value="1"/>
</dbReference>
<dbReference type="InterPro" id="IPR051534">
    <property type="entry name" value="CBASS_pafABC_assoc_protein"/>
</dbReference>
<feature type="domain" description="WYL" evidence="1">
    <location>
        <begin position="135"/>
        <end position="200"/>
    </location>
</feature>
<reference evidence="4 5" key="1">
    <citation type="submission" date="2019-09" db="EMBL/GenBank/DDBJ databases">
        <title>Draft genome sequence of various Type strains from the CCUG.</title>
        <authorList>
            <person name="Pineiro-Iglesias B."/>
            <person name="Tunovic T."/>
            <person name="Unosson C."/>
            <person name="Inganas E."/>
            <person name="Ohlen M."/>
            <person name="Cardew S."/>
            <person name="Jensie-Markopoulos S."/>
            <person name="Salva-Serra F."/>
            <person name="Jaen-Luchoro D."/>
            <person name="Karlsson R."/>
            <person name="Svensson-Stadler L."/>
            <person name="Chun J."/>
            <person name="Moore E."/>
        </authorList>
    </citation>
    <scope>NUCLEOTIDE SEQUENCE [LARGE SCALE GENOMIC DNA]</scope>
    <source>
        <strain evidence="4 5">CCUG 56969T</strain>
    </source>
</reference>
<feature type="domain" description="DNA-binding transcriptional repressor CapW winged helix-turn-helix" evidence="3">
    <location>
        <begin position="21"/>
        <end position="103"/>
    </location>
</feature>
<organism evidence="4 5">
    <name type="scientific">Vibrio gigantis</name>
    <dbReference type="NCBI Taxonomy" id="296199"/>
    <lineage>
        <taxon>Bacteria</taxon>
        <taxon>Pseudomonadati</taxon>
        <taxon>Pseudomonadota</taxon>
        <taxon>Gammaproteobacteria</taxon>
        <taxon>Vibrionales</taxon>
        <taxon>Vibrionaceae</taxon>
        <taxon>Vibrio</taxon>
    </lineage>
</organism>